<dbReference type="Pfam" id="PF02929">
    <property type="entry name" value="Bgal_small_N"/>
    <property type="match status" value="1"/>
</dbReference>
<dbReference type="GO" id="GO:0016787">
    <property type="term" value="F:hydrolase activity"/>
    <property type="evidence" value="ECO:0007669"/>
    <property type="project" value="UniProtKB-KW"/>
</dbReference>
<sequence length="439" mass="48754">MDGLCFSNHTPTPGLTEFKKVIEPVRSWLTDGKLVLDNGYDFITLKHLTATFKLEEFGSSKNIVLTGSLDIPEILPGTEGTIDLPSKIFDNPTATERWLTVTYRQSCSTSWSEAGHEIAWMQAKIGSSDARLDPNSSPSDFTDLFVQSSKLQYNVLTHNSRFTFDRVHGSLTSWTSNGKSLFEADPITGSALTPSFWRAPTDNDMPGDYPLWQRYGLDTMSSQLRSFDHKLESGVLEIKIVTYLSPPILGWGFTATTKYLISPAGKLTVKVHVEPLGPAPPTLPRIGLNVRLNNALDAASWLGLGPGESYPDKRSSQKRGIYSLPLARLQTPYDVPQENGNRTETSWCKMLDDHGHGIQVRFSSKTEDRFHWVASRHSAETLTKAKHPIDLTEEKAVLWRLDAETAGVGSAACGPGVKDEFQVKCRETEFAFQFETIHG</sequence>
<gene>
    <name evidence="2" type="ORF">PVAG01_08493</name>
</gene>
<dbReference type="InterPro" id="IPR050347">
    <property type="entry name" value="Bact_Beta-galactosidase"/>
</dbReference>
<proteinExistence type="predicted"/>
<dbReference type="Gene3D" id="2.70.98.10">
    <property type="match status" value="1"/>
</dbReference>
<dbReference type="InterPro" id="IPR036156">
    <property type="entry name" value="Beta-gal/glucu_dom_sf"/>
</dbReference>
<feature type="domain" description="Beta galactosidase small chain/" evidence="1">
    <location>
        <begin position="154"/>
        <end position="435"/>
    </location>
</feature>
<evidence type="ECO:0000313" key="3">
    <source>
        <dbReference type="Proteomes" id="UP001629113"/>
    </source>
</evidence>
<dbReference type="PANTHER" id="PTHR46323:SF1">
    <property type="entry name" value="LACTASE"/>
    <property type="match status" value="1"/>
</dbReference>
<keyword evidence="3" id="KW-1185">Reference proteome</keyword>
<keyword evidence="2" id="KW-0378">Hydrolase</keyword>
<dbReference type="SUPFAM" id="SSF49303">
    <property type="entry name" value="beta-Galactosidase/glucuronidase domain"/>
    <property type="match status" value="1"/>
</dbReference>
<dbReference type="InterPro" id="IPR011013">
    <property type="entry name" value="Gal_mutarotase_sf_dom"/>
</dbReference>
<dbReference type="Gene3D" id="2.60.40.10">
    <property type="entry name" value="Immunoglobulins"/>
    <property type="match status" value="1"/>
</dbReference>
<evidence type="ECO:0000259" key="1">
    <source>
        <dbReference type="SMART" id="SM01038"/>
    </source>
</evidence>
<dbReference type="Pfam" id="PF16353">
    <property type="entry name" value="LacZ_4"/>
    <property type="match status" value="1"/>
</dbReference>
<evidence type="ECO:0000313" key="2">
    <source>
        <dbReference type="EMBL" id="KAL3419994.1"/>
    </source>
</evidence>
<reference evidence="2 3" key="1">
    <citation type="submission" date="2024-06" db="EMBL/GenBank/DDBJ databases">
        <title>Complete genome of Phlyctema vagabunda strain 19-DSS-EL-015.</title>
        <authorList>
            <person name="Fiorenzani C."/>
        </authorList>
    </citation>
    <scope>NUCLEOTIDE SEQUENCE [LARGE SCALE GENOMIC DNA]</scope>
    <source>
        <strain evidence="2 3">19-DSS-EL-015</strain>
    </source>
</reference>
<dbReference type="InterPro" id="IPR032312">
    <property type="entry name" value="LacZ_4"/>
</dbReference>
<dbReference type="SMART" id="SM01038">
    <property type="entry name" value="Bgal_small_N"/>
    <property type="match status" value="1"/>
</dbReference>
<dbReference type="InterPro" id="IPR013783">
    <property type="entry name" value="Ig-like_fold"/>
</dbReference>
<comment type="caution">
    <text evidence="2">The sequence shown here is derived from an EMBL/GenBank/DDBJ whole genome shotgun (WGS) entry which is preliminary data.</text>
</comment>
<dbReference type="EMBL" id="JBFCZG010000007">
    <property type="protein sequence ID" value="KAL3419994.1"/>
    <property type="molecule type" value="Genomic_DNA"/>
</dbReference>
<accession>A0ABR4P9J3</accession>
<dbReference type="InterPro" id="IPR004199">
    <property type="entry name" value="B-gal_small/dom_5"/>
</dbReference>
<protein>
    <submittedName>
        <fullName evidence="2">Glycosyl hydrolase family 2</fullName>
    </submittedName>
</protein>
<dbReference type="PANTHER" id="PTHR46323">
    <property type="entry name" value="BETA-GALACTOSIDASE"/>
    <property type="match status" value="1"/>
</dbReference>
<dbReference type="InterPro" id="IPR014718">
    <property type="entry name" value="GH-type_carb-bd"/>
</dbReference>
<dbReference type="SUPFAM" id="SSF74650">
    <property type="entry name" value="Galactose mutarotase-like"/>
    <property type="match status" value="1"/>
</dbReference>
<name>A0ABR4P9J3_9HELO</name>
<organism evidence="2 3">
    <name type="scientific">Phlyctema vagabunda</name>
    <dbReference type="NCBI Taxonomy" id="108571"/>
    <lineage>
        <taxon>Eukaryota</taxon>
        <taxon>Fungi</taxon>
        <taxon>Dikarya</taxon>
        <taxon>Ascomycota</taxon>
        <taxon>Pezizomycotina</taxon>
        <taxon>Leotiomycetes</taxon>
        <taxon>Helotiales</taxon>
        <taxon>Dermateaceae</taxon>
        <taxon>Phlyctema</taxon>
    </lineage>
</organism>
<dbReference type="Proteomes" id="UP001629113">
    <property type="component" value="Unassembled WGS sequence"/>
</dbReference>